<dbReference type="InterPro" id="IPR001455">
    <property type="entry name" value="TusA-like"/>
</dbReference>
<dbReference type="NCBIfam" id="TIGR03527">
    <property type="entry name" value="selenium_YedF"/>
    <property type="match status" value="1"/>
</dbReference>
<evidence type="ECO:0000259" key="2">
    <source>
        <dbReference type="PROSITE" id="PS01148"/>
    </source>
</evidence>
<dbReference type="Gene3D" id="3.40.1260.10">
    <property type="entry name" value="DsrEFH-like"/>
    <property type="match status" value="1"/>
</dbReference>
<sequence length="190" mass="20987">MKKIDCLGMACPMPVINTKKYFDSIEEGVAEVLVDNEVAKNNICKYADGCGYNFDASEKEGNYIIKIEKNGENKIEKKEDDFVIVVGTDKLGQGNDDLGTILMKGYLYTLSESDIIPKELIFLNGGVKLTVKGSEVLESLQNLEKRGVKILSCGTCLDFYGIKDDLAIGEISNMYTIVESMNTSNKVIKL</sequence>
<accession>A0A0H2YS29</accession>
<dbReference type="CDD" id="cd03421">
    <property type="entry name" value="SirA_like_N"/>
    <property type="match status" value="1"/>
</dbReference>
<evidence type="ECO:0000256" key="1">
    <source>
        <dbReference type="ARBA" id="ARBA00008984"/>
    </source>
</evidence>
<dbReference type="AlphaFoldDB" id="A0A0H2YS29"/>
<dbReference type="HOGENOM" id="CLU_097491_0_0_9"/>
<evidence type="ECO:0000313" key="4">
    <source>
        <dbReference type="Proteomes" id="UP000001823"/>
    </source>
</evidence>
<keyword evidence="4" id="KW-1185">Reference proteome</keyword>
<gene>
    <name evidence="3" type="ordered locus">CPF_2500</name>
</gene>
<dbReference type="EMBL" id="CP000246">
    <property type="protein sequence ID" value="ABG83835.1"/>
    <property type="molecule type" value="Genomic_DNA"/>
</dbReference>
<dbReference type="InterPro" id="IPR019870">
    <property type="entry name" value="Se_metab_YedF"/>
</dbReference>
<dbReference type="SUPFAM" id="SSF64307">
    <property type="entry name" value="SirA-like"/>
    <property type="match status" value="1"/>
</dbReference>
<dbReference type="STRING" id="195103.CPF_2500"/>
<reference evidence="3 4" key="1">
    <citation type="journal article" date="2006" name="Genome Res.">
        <title>Skewed genomic variability in strains of the toxigenic bacterial pathogen, Clostridium perfringens.</title>
        <authorList>
            <person name="Myers G.S."/>
            <person name="Rasko D.A."/>
            <person name="Cheung J.K."/>
            <person name="Ravel J."/>
            <person name="Seshadri R."/>
            <person name="Deboy R.T."/>
            <person name="Ren Q."/>
            <person name="Varga J."/>
            <person name="Awad M.M."/>
            <person name="Brinkac L.M."/>
            <person name="Daugherty S.C."/>
            <person name="Haft D.H."/>
            <person name="Dodson R.J."/>
            <person name="Madupu R."/>
            <person name="Nelson W.C."/>
            <person name="Rosovitz M.J."/>
            <person name="Sullivan S.A."/>
            <person name="Khouri H."/>
            <person name="Dimitrov G.I."/>
            <person name="Watkins K.L."/>
            <person name="Mulligan S."/>
            <person name="Benton J."/>
            <person name="Radune D."/>
            <person name="Fisher D.J."/>
            <person name="Atkins H.S."/>
            <person name="Hiscox T."/>
            <person name="Jost B.H."/>
            <person name="Billington S.J."/>
            <person name="Songer J.G."/>
            <person name="McClane B.A."/>
            <person name="Titball R.W."/>
            <person name="Rood J.I."/>
            <person name="Melville S.B."/>
            <person name="Paulsen I.T."/>
        </authorList>
    </citation>
    <scope>NUCLEOTIDE SEQUENCE [LARGE SCALE GENOMIC DNA]</scope>
    <source>
        <strain evidence="4">ATCC 13124 / DSM 756 / JCM 1290 / NCIMB 6125 / NCTC 8237 / S 107 / Type A</strain>
    </source>
</reference>
<dbReference type="Pfam" id="PF01206">
    <property type="entry name" value="TusA"/>
    <property type="match status" value="1"/>
</dbReference>
<dbReference type="PaxDb" id="195103-CPF_2500"/>
<name>A0A0H2YS29_CLOP1</name>
<dbReference type="PROSITE" id="PS01148">
    <property type="entry name" value="UPF0033"/>
    <property type="match status" value="1"/>
</dbReference>
<comment type="similarity">
    <text evidence="1">Belongs to the sulfur carrier protein TusA family.</text>
</comment>
<dbReference type="InterPro" id="IPR003787">
    <property type="entry name" value="Sulphur_relay_DsrE/F-like"/>
</dbReference>
<dbReference type="PANTHER" id="PTHR33279:SF6">
    <property type="entry name" value="SULFUR CARRIER PROTEIN YEDF-RELATED"/>
    <property type="match status" value="1"/>
</dbReference>
<dbReference type="Gene3D" id="3.30.110.40">
    <property type="entry name" value="TusA-like domain"/>
    <property type="match status" value="1"/>
</dbReference>
<dbReference type="RefSeq" id="WP_003468263.1">
    <property type="nucleotide sequence ID" value="NC_008261.1"/>
</dbReference>
<dbReference type="SUPFAM" id="SSF75169">
    <property type="entry name" value="DsrEFH-like"/>
    <property type="match status" value="1"/>
</dbReference>
<dbReference type="KEGG" id="cpf:CPF_2500"/>
<proteinExistence type="inferred from homology"/>
<dbReference type="PANTHER" id="PTHR33279">
    <property type="entry name" value="SULFUR CARRIER PROTEIN YEDF-RELATED"/>
    <property type="match status" value="1"/>
</dbReference>
<dbReference type="InterPro" id="IPR036868">
    <property type="entry name" value="TusA-like_sf"/>
</dbReference>
<dbReference type="Pfam" id="PF02635">
    <property type="entry name" value="DsrE"/>
    <property type="match status" value="1"/>
</dbReference>
<protein>
    <recommendedName>
        <fullName evidence="2">UPF0033 domain-containing protein</fullName>
    </recommendedName>
</protein>
<feature type="domain" description="UPF0033" evidence="2">
    <location>
        <begin position="4"/>
        <end position="28"/>
    </location>
</feature>
<dbReference type="InterPro" id="IPR027396">
    <property type="entry name" value="DsrEFH-like"/>
</dbReference>
<dbReference type="Proteomes" id="UP000001823">
    <property type="component" value="Chromosome"/>
</dbReference>
<evidence type="ECO:0000313" key="3">
    <source>
        <dbReference type="EMBL" id="ABG83835.1"/>
    </source>
</evidence>
<dbReference type="eggNOG" id="COG0425">
    <property type="taxonomic scope" value="Bacteria"/>
</dbReference>
<organism evidence="3 4">
    <name type="scientific">Clostridium perfringens (strain ATCC 13124 / DSM 756 / JCM 1290 / NCIMB 6125 / NCTC 8237 / Type A)</name>
    <dbReference type="NCBI Taxonomy" id="195103"/>
    <lineage>
        <taxon>Bacteria</taxon>
        <taxon>Bacillati</taxon>
        <taxon>Bacillota</taxon>
        <taxon>Clostridia</taxon>
        <taxon>Eubacteriales</taxon>
        <taxon>Clostridiaceae</taxon>
        <taxon>Clostridium</taxon>
    </lineage>
</organism>